<dbReference type="OrthoDB" id="3263613at2759"/>
<feature type="region of interest" description="Disordered" evidence="1">
    <location>
        <begin position="1"/>
        <end position="143"/>
    </location>
</feature>
<proteinExistence type="predicted"/>
<evidence type="ECO:0000313" key="3">
    <source>
        <dbReference type="Proteomes" id="UP000559256"/>
    </source>
</evidence>
<organism evidence="2 3">
    <name type="scientific">Tetrapyrgos nigripes</name>
    <dbReference type="NCBI Taxonomy" id="182062"/>
    <lineage>
        <taxon>Eukaryota</taxon>
        <taxon>Fungi</taxon>
        <taxon>Dikarya</taxon>
        <taxon>Basidiomycota</taxon>
        <taxon>Agaricomycotina</taxon>
        <taxon>Agaricomycetes</taxon>
        <taxon>Agaricomycetidae</taxon>
        <taxon>Agaricales</taxon>
        <taxon>Marasmiineae</taxon>
        <taxon>Marasmiaceae</taxon>
        <taxon>Tetrapyrgos</taxon>
    </lineage>
</organism>
<name>A0A8H5GUR4_9AGAR</name>
<sequence>MPTTRSNSNSASNTPTRPTTRRSKATATSGTGAATPTRAGAGNRSNSSTPRKAPHCSQCGQPKLGHPRSGCPTARNGDDDANDSGTGSGTESVTSEEVDEATQALGSMVLDATPNADSKSKGNTQTPTRRGRRSLGGQANTRRQVKFEMEDTKQAIRERRKEERAREAAAEIVSVESLSSIASSESEVLNLLGFNEQEDKGKKLRLSRTMPGTMIRPFDSFVSTVAIEEMREETKKETVEDTDVPEEVEEEVATRPLGRTLSVQERATFMGELETMSSERTRLYVLTDQDLLQVQRKTPKRGTYTKLVDFGKDKKLMIVGRDGKEVDELYEKVSKRKGSGFGTGLMVGAAATFGGLAFA</sequence>
<gene>
    <name evidence="2" type="ORF">D9758_004147</name>
</gene>
<comment type="caution">
    <text evidence="2">The sequence shown here is derived from an EMBL/GenBank/DDBJ whole genome shotgun (WGS) entry which is preliminary data.</text>
</comment>
<feature type="compositionally biased region" description="Low complexity" evidence="1">
    <location>
        <begin position="1"/>
        <end position="18"/>
    </location>
</feature>
<dbReference type="Proteomes" id="UP000559256">
    <property type="component" value="Unassembled WGS sequence"/>
</dbReference>
<accession>A0A8H5GUR4</accession>
<evidence type="ECO:0000256" key="1">
    <source>
        <dbReference type="SAM" id="MobiDB-lite"/>
    </source>
</evidence>
<feature type="compositionally biased region" description="Low complexity" evidence="1">
    <location>
        <begin position="83"/>
        <end position="93"/>
    </location>
</feature>
<protein>
    <submittedName>
        <fullName evidence="2">Uncharacterized protein</fullName>
    </submittedName>
</protein>
<feature type="compositionally biased region" description="Polar residues" evidence="1">
    <location>
        <begin position="115"/>
        <end position="128"/>
    </location>
</feature>
<evidence type="ECO:0000313" key="2">
    <source>
        <dbReference type="EMBL" id="KAF5371260.1"/>
    </source>
</evidence>
<dbReference type="EMBL" id="JAACJM010000009">
    <property type="protein sequence ID" value="KAF5371260.1"/>
    <property type="molecule type" value="Genomic_DNA"/>
</dbReference>
<reference evidence="2 3" key="1">
    <citation type="journal article" date="2020" name="ISME J.">
        <title>Uncovering the hidden diversity of litter-decomposition mechanisms in mushroom-forming fungi.</title>
        <authorList>
            <person name="Floudas D."/>
            <person name="Bentzer J."/>
            <person name="Ahren D."/>
            <person name="Johansson T."/>
            <person name="Persson P."/>
            <person name="Tunlid A."/>
        </authorList>
    </citation>
    <scope>NUCLEOTIDE SEQUENCE [LARGE SCALE GENOMIC DNA]</scope>
    <source>
        <strain evidence="2 3">CBS 291.85</strain>
    </source>
</reference>
<feature type="compositionally biased region" description="Low complexity" evidence="1">
    <location>
        <begin position="25"/>
        <end position="42"/>
    </location>
</feature>
<dbReference type="AlphaFoldDB" id="A0A8H5GUR4"/>
<keyword evidence="3" id="KW-1185">Reference proteome</keyword>